<reference evidence="1 2" key="1">
    <citation type="submission" date="2019-04" db="EMBL/GenBank/DDBJ databases">
        <authorList>
            <person name="Embree M."/>
            <person name="Gaffney J.R."/>
        </authorList>
    </citation>
    <scope>NUCLEOTIDE SEQUENCE [LARGE SCALE GENOMIC DNA]</scope>
    <source>
        <strain evidence="1 2">JE7A12</strain>
    </source>
</reference>
<dbReference type="Proteomes" id="UP000301475">
    <property type="component" value="Chromosome"/>
</dbReference>
<protein>
    <submittedName>
        <fullName evidence="1">Uncharacterized protein</fullName>
    </submittedName>
</protein>
<dbReference type="KEGG" id="ruj:E5Z56_11545"/>
<sequence>MKEYVSVTAKFDEDGSLLPLVINWDDGRKYKIDKITDIRFASSLKSGGVGVRYTCQIMNHTRYLYLESNRWFVEK</sequence>
<dbReference type="RefSeq" id="WP_138157913.1">
    <property type="nucleotide sequence ID" value="NZ_CP039381.1"/>
</dbReference>
<dbReference type="OrthoDB" id="1683857at2"/>
<name>A0A4P8XXY7_9FIRM</name>
<dbReference type="AlphaFoldDB" id="A0A4P8XXY7"/>
<keyword evidence="2" id="KW-1185">Reference proteome</keyword>
<evidence type="ECO:0000313" key="2">
    <source>
        <dbReference type="Proteomes" id="UP000301475"/>
    </source>
</evidence>
<accession>A0A4P8XXY7</accession>
<organism evidence="1 2">
    <name type="scientific">Ruminococcus bovis</name>
    <dbReference type="NCBI Taxonomy" id="2564099"/>
    <lineage>
        <taxon>Bacteria</taxon>
        <taxon>Bacillati</taxon>
        <taxon>Bacillota</taxon>
        <taxon>Clostridia</taxon>
        <taxon>Eubacteriales</taxon>
        <taxon>Oscillospiraceae</taxon>
        <taxon>Ruminococcus</taxon>
    </lineage>
</organism>
<dbReference type="EMBL" id="CP039381">
    <property type="protein sequence ID" value="QCT07947.1"/>
    <property type="molecule type" value="Genomic_DNA"/>
</dbReference>
<proteinExistence type="predicted"/>
<evidence type="ECO:0000313" key="1">
    <source>
        <dbReference type="EMBL" id="QCT07947.1"/>
    </source>
</evidence>
<gene>
    <name evidence="1" type="ORF">E5Z56_11545</name>
</gene>